<sequence>MDFSVSPTLTAHMEAASQLVQEQLIPLEPLLLSHDYPSLMEEMELVRHKVRELGLWAPHLPESVGGMGLSLLAFAQMAERIGYSPLGHLAFGCQAPDAGNAELLLHVGSETQQARYLEPLARGEIRSCFAMTERHLAGSNPVLMNSEAEFDGSHWHLNAHKWFTTAAEGAEFAIVMAKTEPEAARHQQASMLLVPMDTPGVSRLRNISVMGAEGYGPFSHAEMVFDDVKLPADAVLGRPGQGFALAQARLGPGRIHHCMRWLGLAQRAIDEMTRYLQQRAITADKVLGQQPLAQAMLSESVASLQAARWFVLHTAWQVDNGDFGQAKAAISMIKFHTANMLQQVVDNAVQMHGGLGITDDTILAFIFREERAARIYDGPDEVHKLSAAKQLLKVAQ</sequence>
<evidence type="ECO:0000256" key="7">
    <source>
        <dbReference type="RuleBase" id="RU362125"/>
    </source>
</evidence>
<evidence type="ECO:0000313" key="12">
    <source>
        <dbReference type="Proteomes" id="UP000199527"/>
    </source>
</evidence>
<dbReference type="Pfam" id="PF02771">
    <property type="entry name" value="Acyl-CoA_dh_N"/>
    <property type="match status" value="1"/>
</dbReference>
<dbReference type="InterPro" id="IPR013786">
    <property type="entry name" value="AcylCoA_DH/ox_N"/>
</dbReference>
<dbReference type="OrthoDB" id="9769473at2"/>
<reference evidence="12" key="1">
    <citation type="submission" date="2016-10" db="EMBL/GenBank/DDBJ databases">
        <authorList>
            <person name="Varghese N."/>
            <person name="Submissions S."/>
        </authorList>
    </citation>
    <scope>NUCLEOTIDE SEQUENCE [LARGE SCALE GENOMIC DNA]</scope>
    <source>
        <strain evidence="12">DSM 23317</strain>
    </source>
</reference>
<dbReference type="GO" id="GO:0033539">
    <property type="term" value="P:fatty acid beta-oxidation using acyl-CoA dehydrogenase"/>
    <property type="evidence" value="ECO:0007669"/>
    <property type="project" value="TreeGrafter"/>
</dbReference>
<keyword evidence="6 7" id="KW-0560">Oxidoreductase</keyword>
<dbReference type="GO" id="GO:0003995">
    <property type="term" value="F:acyl-CoA dehydrogenase activity"/>
    <property type="evidence" value="ECO:0007669"/>
    <property type="project" value="TreeGrafter"/>
</dbReference>
<comment type="similarity">
    <text evidence="2 7">Belongs to the acyl-CoA dehydrogenase family.</text>
</comment>
<dbReference type="InterPro" id="IPR050741">
    <property type="entry name" value="Acyl-CoA_dehydrogenase"/>
</dbReference>
<dbReference type="FunFam" id="2.40.110.10:FF:000002">
    <property type="entry name" value="Acyl-CoA dehydrogenase fadE12"/>
    <property type="match status" value="1"/>
</dbReference>
<evidence type="ECO:0000256" key="1">
    <source>
        <dbReference type="ARBA" id="ARBA00001974"/>
    </source>
</evidence>
<dbReference type="InterPro" id="IPR036250">
    <property type="entry name" value="AcylCo_DH-like_C"/>
</dbReference>
<keyword evidence="5 7" id="KW-0274">FAD</keyword>
<name>A0A1G8X1S9_9GAMM</name>
<evidence type="ECO:0000259" key="9">
    <source>
        <dbReference type="Pfam" id="PF02770"/>
    </source>
</evidence>
<dbReference type="Proteomes" id="UP000199527">
    <property type="component" value="Unassembled WGS sequence"/>
</dbReference>
<feature type="domain" description="Acyl-CoA oxidase/dehydrogenase middle" evidence="9">
    <location>
        <begin position="128"/>
        <end position="228"/>
    </location>
</feature>
<comment type="cofactor">
    <cofactor evidence="1 7">
        <name>FAD</name>
        <dbReference type="ChEBI" id="CHEBI:57692"/>
    </cofactor>
</comment>
<evidence type="ECO:0000256" key="3">
    <source>
        <dbReference type="ARBA" id="ARBA00011738"/>
    </source>
</evidence>
<keyword evidence="12" id="KW-1185">Reference proteome</keyword>
<keyword evidence="4 7" id="KW-0285">Flavoprotein</keyword>
<dbReference type="Gene3D" id="2.40.110.10">
    <property type="entry name" value="Butyryl-CoA Dehydrogenase, subunit A, domain 2"/>
    <property type="match status" value="1"/>
</dbReference>
<comment type="subunit">
    <text evidence="3">Homodimer.</text>
</comment>
<evidence type="ECO:0000256" key="4">
    <source>
        <dbReference type="ARBA" id="ARBA00022630"/>
    </source>
</evidence>
<dbReference type="EMBL" id="FNEM01000014">
    <property type="protein sequence ID" value="SDJ84609.1"/>
    <property type="molecule type" value="Genomic_DNA"/>
</dbReference>
<dbReference type="PANTHER" id="PTHR48083">
    <property type="entry name" value="MEDIUM-CHAIN SPECIFIC ACYL-COA DEHYDROGENASE, MITOCHONDRIAL-RELATED"/>
    <property type="match status" value="1"/>
</dbReference>
<evidence type="ECO:0000259" key="8">
    <source>
        <dbReference type="Pfam" id="PF00441"/>
    </source>
</evidence>
<evidence type="ECO:0000256" key="2">
    <source>
        <dbReference type="ARBA" id="ARBA00009347"/>
    </source>
</evidence>
<evidence type="ECO:0000256" key="5">
    <source>
        <dbReference type="ARBA" id="ARBA00022827"/>
    </source>
</evidence>
<evidence type="ECO:0000313" key="11">
    <source>
        <dbReference type="EMBL" id="SDJ84609.1"/>
    </source>
</evidence>
<dbReference type="Gene3D" id="1.20.140.10">
    <property type="entry name" value="Butyryl-CoA Dehydrogenase, subunit A, domain 3"/>
    <property type="match status" value="1"/>
</dbReference>
<feature type="domain" description="Acyl-CoA dehydrogenase/oxidase C-terminal" evidence="8">
    <location>
        <begin position="240"/>
        <end position="391"/>
    </location>
</feature>
<dbReference type="RefSeq" id="WP_090366778.1">
    <property type="nucleotide sequence ID" value="NZ_FNEM01000014.1"/>
</dbReference>
<feature type="domain" description="Acyl-CoA dehydrogenase/oxidase N-terminal" evidence="10">
    <location>
        <begin position="13"/>
        <end position="124"/>
    </location>
</feature>
<evidence type="ECO:0000256" key="6">
    <source>
        <dbReference type="ARBA" id="ARBA00023002"/>
    </source>
</evidence>
<dbReference type="Pfam" id="PF00441">
    <property type="entry name" value="Acyl-CoA_dh_1"/>
    <property type="match status" value="1"/>
</dbReference>
<dbReference type="AlphaFoldDB" id="A0A1G8X1S9"/>
<dbReference type="InterPro" id="IPR009100">
    <property type="entry name" value="AcylCoA_DH/oxidase_NM_dom_sf"/>
</dbReference>
<organism evidence="11 12">
    <name type="scientific">Ferrimonas sediminum</name>
    <dbReference type="NCBI Taxonomy" id="718193"/>
    <lineage>
        <taxon>Bacteria</taxon>
        <taxon>Pseudomonadati</taxon>
        <taxon>Pseudomonadota</taxon>
        <taxon>Gammaproteobacteria</taxon>
        <taxon>Alteromonadales</taxon>
        <taxon>Ferrimonadaceae</taxon>
        <taxon>Ferrimonas</taxon>
    </lineage>
</organism>
<dbReference type="InterPro" id="IPR006091">
    <property type="entry name" value="Acyl-CoA_Oxase/DH_mid-dom"/>
</dbReference>
<dbReference type="SUPFAM" id="SSF56645">
    <property type="entry name" value="Acyl-CoA dehydrogenase NM domain-like"/>
    <property type="match status" value="1"/>
</dbReference>
<gene>
    <name evidence="11" type="ORF">SAMN04488540_11464</name>
</gene>
<evidence type="ECO:0000259" key="10">
    <source>
        <dbReference type="Pfam" id="PF02771"/>
    </source>
</evidence>
<dbReference type="InterPro" id="IPR046373">
    <property type="entry name" value="Acyl-CoA_Oxase/DH_mid-dom_sf"/>
</dbReference>
<dbReference type="InterPro" id="IPR037069">
    <property type="entry name" value="AcylCoA_DH/ox_N_sf"/>
</dbReference>
<protein>
    <submittedName>
        <fullName evidence="11">Acyl-CoA dehydrogenase</fullName>
    </submittedName>
</protein>
<proteinExistence type="inferred from homology"/>
<dbReference type="GO" id="GO:0050660">
    <property type="term" value="F:flavin adenine dinucleotide binding"/>
    <property type="evidence" value="ECO:0007669"/>
    <property type="project" value="InterPro"/>
</dbReference>
<dbReference type="PANTHER" id="PTHR48083:SF13">
    <property type="entry name" value="ACYL-COA DEHYDROGENASE FAMILY MEMBER 11"/>
    <property type="match status" value="1"/>
</dbReference>
<dbReference type="InterPro" id="IPR009075">
    <property type="entry name" value="AcylCo_DH/oxidase_C"/>
</dbReference>
<accession>A0A1G8X1S9</accession>
<dbReference type="Gene3D" id="1.10.540.10">
    <property type="entry name" value="Acyl-CoA dehydrogenase/oxidase, N-terminal domain"/>
    <property type="match status" value="1"/>
</dbReference>
<dbReference type="GO" id="GO:0005737">
    <property type="term" value="C:cytoplasm"/>
    <property type="evidence" value="ECO:0007669"/>
    <property type="project" value="TreeGrafter"/>
</dbReference>
<dbReference type="Pfam" id="PF02770">
    <property type="entry name" value="Acyl-CoA_dh_M"/>
    <property type="match status" value="1"/>
</dbReference>
<dbReference type="SUPFAM" id="SSF47203">
    <property type="entry name" value="Acyl-CoA dehydrogenase C-terminal domain-like"/>
    <property type="match status" value="1"/>
</dbReference>